<dbReference type="GeneID" id="63788890"/>
<evidence type="ECO:0000313" key="2">
    <source>
        <dbReference type="EMBL" id="ORY81383.1"/>
    </source>
</evidence>
<proteinExistence type="predicted"/>
<evidence type="ECO:0000313" key="3">
    <source>
        <dbReference type="Proteomes" id="UP000193685"/>
    </source>
</evidence>
<sequence>MVPRICKSPYQSRHNKRLAEAEAGQQGSDDENDMQTRHARRNARNIAPRHEQDDDSQARQARRPHETPLHTMSKTTTAIRKPHNHVGKRNGPMKAKAQLLQGAAHDRNTAPPLPARRNKHGSVASAQITLHNSCREYIVSLPCSRAIPDPCKALARHLQLAAY</sequence>
<organism evidence="2 3">
    <name type="scientific">Protomyces lactucae-debilis</name>
    <dbReference type="NCBI Taxonomy" id="2754530"/>
    <lineage>
        <taxon>Eukaryota</taxon>
        <taxon>Fungi</taxon>
        <taxon>Dikarya</taxon>
        <taxon>Ascomycota</taxon>
        <taxon>Taphrinomycotina</taxon>
        <taxon>Taphrinomycetes</taxon>
        <taxon>Taphrinales</taxon>
        <taxon>Protomycetaceae</taxon>
        <taxon>Protomyces</taxon>
    </lineage>
</organism>
<dbReference type="EMBL" id="MCFI01000011">
    <property type="protein sequence ID" value="ORY81383.1"/>
    <property type="molecule type" value="Genomic_DNA"/>
</dbReference>
<dbReference type="AlphaFoldDB" id="A0A1Y2FBV3"/>
<keyword evidence="3" id="KW-1185">Reference proteome</keyword>
<dbReference type="Proteomes" id="UP000193685">
    <property type="component" value="Unassembled WGS sequence"/>
</dbReference>
<protein>
    <submittedName>
        <fullName evidence="2">Uncharacterized protein</fullName>
    </submittedName>
</protein>
<gene>
    <name evidence="2" type="ORF">BCR37DRAFT_42667</name>
</gene>
<evidence type="ECO:0000256" key="1">
    <source>
        <dbReference type="SAM" id="MobiDB-lite"/>
    </source>
</evidence>
<dbReference type="RefSeq" id="XP_040724759.1">
    <property type="nucleotide sequence ID" value="XM_040872291.1"/>
</dbReference>
<accession>A0A1Y2FBV3</accession>
<reference evidence="2 3" key="1">
    <citation type="submission" date="2016-07" db="EMBL/GenBank/DDBJ databases">
        <title>Pervasive Adenine N6-methylation of Active Genes in Fungi.</title>
        <authorList>
            <consortium name="DOE Joint Genome Institute"/>
            <person name="Mondo S.J."/>
            <person name="Dannebaum R.O."/>
            <person name="Kuo R.C."/>
            <person name="Labutti K."/>
            <person name="Haridas S."/>
            <person name="Kuo A."/>
            <person name="Salamov A."/>
            <person name="Ahrendt S.R."/>
            <person name="Lipzen A."/>
            <person name="Sullivan W."/>
            <person name="Andreopoulos W.B."/>
            <person name="Clum A."/>
            <person name="Lindquist E."/>
            <person name="Daum C."/>
            <person name="Ramamoorthy G.K."/>
            <person name="Gryganskyi A."/>
            <person name="Culley D."/>
            <person name="Magnuson J.K."/>
            <person name="James T.Y."/>
            <person name="O'Malley M.A."/>
            <person name="Stajich J.E."/>
            <person name="Spatafora J.W."/>
            <person name="Visel A."/>
            <person name="Grigoriev I.V."/>
        </authorList>
    </citation>
    <scope>NUCLEOTIDE SEQUENCE [LARGE SCALE GENOMIC DNA]</scope>
    <source>
        <strain evidence="2 3">12-1054</strain>
    </source>
</reference>
<feature type="region of interest" description="Disordered" evidence="1">
    <location>
        <begin position="1"/>
        <end position="91"/>
    </location>
</feature>
<name>A0A1Y2FBV3_PROLT</name>
<comment type="caution">
    <text evidence="2">The sequence shown here is derived from an EMBL/GenBank/DDBJ whole genome shotgun (WGS) entry which is preliminary data.</text>
</comment>